<gene>
    <name evidence="2" type="ORF">DAPPUDRAFT_223144</name>
</gene>
<feature type="compositionally biased region" description="Acidic residues" evidence="1">
    <location>
        <begin position="762"/>
        <end position="777"/>
    </location>
</feature>
<organism evidence="2 3">
    <name type="scientific">Daphnia pulex</name>
    <name type="common">Water flea</name>
    <dbReference type="NCBI Taxonomy" id="6669"/>
    <lineage>
        <taxon>Eukaryota</taxon>
        <taxon>Metazoa</taxon>
        <taxon>Ecdysozoa</taxon>
        <taxon>Arthropoda</taxon>
        <taxon>Crustacea</taxon>
        <taxon>Branchiopoda</taxon>
        <taxon>Diplostraca</taxon>
        <taxon>Cladocera</taxon>
        <taxon>Anomopoda</taxon>
        <taxon>Daphniidae</taxon>
        <taxon>Daphnia</taxon>
    </lineage>
</organism>
<proteinExistence type="predicted"/>
<feature type="compositionally biased region" description="Polar residues" evidence="1">
    <location>
        <begin position="1127"/>
        <end position="1136"/>
    </location>
</feature>
<feature type="compositionally biased region" description="Polar residues" evidence="1">
    <location>
        <begin position="125"/>
        <end position="157"/>
    </location>
</feature>
<reference evidence="2 3" key="1">
    <citation type="journal article" date="2011" name="Science">
        <title>The ecoresponsive genome of Daphnia pulex.</title>
        <authorList>
            <person name="Colbourne J.K."/>
            <person name="Pfrender M.E."/>
            <person name="Gilbert D."/>
            <person name="Thomas W.K."/>
            <person name="Tucker A."/>
            <person name="Oakley T.H."/>
            <person name="Tokishita S."/>
            <person name="Aerts A."/>
            <person name="Arnold G.J."/>
            <person name="Basu M.K."/>
            <person name="Bauer D.J."/>
            <person name="Caceres C.E."/>
            <person name="Carmel L."/>
            <person name="Casola C."/>
            <person name="Choi J.H."/>
            <person name="Detter J.C."/>
            <person name="Dong Q."/>
            <person name="Dusheyko S."/>
            <person name="Eads B.D."/>
            <person name="Frohlich T."/>
            <person name="Geiler-Samerotte K.A."/>
            <person name="Gerlach D."/>
            <person name="Hatcher P."/>
            <person name="Jogdeo S."/>
            <person name="Krijgsveld J."/>
            <person name="Kriventseva E.V."/>
            <person name="Kultz D."/>
            <person name="Laforsch C."/>
            <person name="Lindquist E."/>
            <person name="Lopez J."/>
            <person name="Manak J.R."/>
            <person name="Muller J."/>
            <person name="Pangilinan J."/>
            <person name="Patwardhan R.P."/>
            <person name="Pitluck S."/>
            <person name="Pritham E.J."/>
            <person name="Rechtsteiner A."/>
            <person name="Rho M."/>
            <person name="Rogozin I.B."/>
            <person name="Sakarya O."/>
            <person name="Salamov A."/>
            <person name="Schaack S."/>
            <person name="Shapiro H."/>
            <person name="Shiga Y."/>
            <person name="Skalitzky C."/>
            <person name="Smith Z."/>
            <person name="Souvorov A."/>
            <person name="Sung W."/>
            <person name="Tang Z."/>
            <person name="Tsuchiya D."/>
            <person name="Tu H."/>
            <person name="Vos H."/>
            <person name="Wang M."/>
            <person name="Wolf Y.I."/>
            <person name="Yamagata H."/>
            <person name="Yamada T."/>
            <person name="Ye Y."/>
            <person name="Shaw J.R."/>
            <person name="Andrews J."/>
            <person name="Crease T.J."/>
            <person name="Tang H."/>
            <person name="Lucas S.M."/>
            <person name="Robertson H.M."/>
            <person name="Bork P."/>
            <person name="Koonin E.V."/>
            <person name="Zdobnov E.M."/>
            <person name="Grigoriev I.V."/>
            <person name="Lynch M."/>
            <person name="Boore J.L."/>
        </authorList>
    </citation>
    <scope>NUCLEOTIDE SEQUENCE [LARGE SCALE GENOMIC DNA]</scope>
</reference>
<dbReference type="Proteomes" id="UP000000305">
    <property type="component" value="Unassembled WGS sequence"/>
</dbReference>
<evidence type="ECO:0000313" key="3">
    <source>
        <dbReference type="Proteomes" id="UP000000305"/>
    </source>
</evidence>
<feature type="compositionally biased region" description="Acidic residues" evidence="1">
    <location>
        <begin position="320"/>
        <end position="329"/>
    </location>
</feature>
<feature type="compositionally biased region" description="Low complexity" evidence="1">
    <location>
        <begin position="1046"/>
        <end position="1056"/>
    </location>
</feature>
<dbReference type="KEGG" id="dpx:DAPPUDRAFT_223144"/>
<feature type="region of interest" description="Disordered" evidence="1">
    <location>
        <begin position="810"/>
        <end position="864"/>
    </location>
</feature>
<keyword evidence="3" id="KW-1185">Reference proteome</keyword>
<dbReference type="OrthoDB" id="8197936at2759"/>
<feature type="compositionally biased region" description="Acidic residues" evidence="1">
    <location>
        <begin position="406"/>
        <end position="429"/>
    </location>
</feature>
<feature type="region of interest" description="Disordered" evidence="1">
    <location>
        <begin position="106"/>
        <end position="176"/>
    </location>
</feature>
<dbReference type="EMBL" id="GL732535">
    <property type="protein sequence ID" value="EFX84070.1"/>
    <property type="molecule type" value="Genomic_DNA"/>
</dbReference>
<feature type="compositionally biased region" description="Basic residues" evidence="1">
    <location>
        <begin position="360"/>
        <end position="371"/>
    </location>
</feature>
<dbReference type="AlphaFoldDB" id="E9G911"/>
<dbReference type="HOGENOM" id="CLU_278407_0_0_1"/>
<name>E9G911_DAPPU</name>
<sequence length="1136" mass="120812">MAAAAASGAALQAGYGDGTPLVCFPMYDFYGGYGGMYPGSMLVQTYPGGPIVAAVPVPMPVQTIDWYRGGAAGANGGAGSAADGTNGEIGYYYALGYPAGSELGLGSSQLPETSSSSRRNSLESYQASSQEVMTGSETGSENSSPCQSTGPSSQGPASPQGELVSPAIDPKAQTGGGAATAAAAAAVVMDMTMMSHHHQHHENNLHHHHHRKMAVAGFVYPYPAAYGLAPPLYTSGGGSSDQLCDPNKAQLYYYYPDIDGYYPNPYEQFEEEEEEEEELEEAMDVNADVVMATTPVDCPEEMQLTESKVVEADETRLEQEQEQQLDGDDLSEKVAPKELKDGREVEANPSASAGENGATGRRKKRRKKRNKTPATTTTTTLEPLDRTESLLPPASQPLARVTDDGAAQDEEDEDEAATVELQEEEEEEMPVTIPAASASPSISLVVANDPAESSSRDVFLVDEAVHPHHHSSRVEPTPPPALPELLTTTTPSHLVDSGDLSPPLPESTSPELPTTSNAPSTVDPVPDIISSSSSSSQCCDDGISPPPVVAVAQEKEEQISSPEHCISFVPESSSALADPPETLEPPVFCSTPSFPLTTLPSSIPSLHEPPASSSAAIFVIPPQVKEEVKEEEEEEEFQSSSLKATDAAVLFAAQLLSELLPVPVKAEQTEMGDHPASDSPPLNDEQVKSETGNSSSSSSSMTDSIEEDSLDKKMGQQHVQEEESGPIDRDSLDDDEERASSSDDFVYLQMDDEEMLLKNGEEGETSPDVYFEDDEPEGMVLCGSDDPPPPGDPPCMLQPQLWRTVILEESEPNSKEMSPLLCSDSGIGAGTPSPTPIANECPNGDDATTAPPPPSTTTTTTKLETGPITKAVSLWLESAPIQQQLIASSSSVAFIEDETDEDDDDLYFHHQEVEEEEEEEATKKTTATTTVPKNGVATLRTAPSSDVDGHTVTTDGPAMRRVGSDSALDSTADLSGELLIQDEPASELLTQTCDPAKFSVYYQLGVSVDHDDSGLADGGSKAEEAHLIADPVKCTTLDDSIQQCSLSNSSSSLLSPSKKKKNKKLTPAQCEEAGTKKKNKKKRGSSWRRVLLLHRAVHNMSRSDDKTTNATAPATTTTPTNNRRLKSGSQSCCALQ</sequence>
<feature type="region of interest" description="Disordered" evidence="1">
    <location>
        <begin position="666"/>
        <end position="797"/>
    </location>
</feature>
<feature type="compositionally biased region" description="Low complexity" evidence="1">
    <location>
        <begin position="114"/>
        <end position="124"/>
    </location>
</feature>
<feature type="region of interest" description="Disordered" evidence="1">
    <location>
        <begin position="312"/>
        <end position="557"/>
    </location>
</feature>
<feature type="region of interest" description="Disordered" evidence="1">
    <location>
        <begin position="623"/>
        <end position="643"/>
    </location>
</feature>
<feature type="compositionally biased region" description="Low complexity" evidence="1">
    <location>
        <begin position="1108"/>
        <end position="1122"/>
    </location>
</feature>
<feature type="compositionally biased region" description="Basic and acidic residues" evidence="1">
    <location>
        <begin position="667"/>
        <end position="676"/>
    </location>
</feature>
<feature type="region of interest" description="Disordered" evidence="1">
    <location>
        <begin position="1046"/>
        <end position="1136"/>
    </location>
</feature>
<evidence type="ECO:0000256" key="1">
    <source>
        <dbReference type="SAM" id="MobiDB-lite"/>
    </source>
</evidence>
<accession>E9G911</accession>
<feature type="compositionally biased region" description="Basic residues" evidence="1">
    <location>
        <begin position="1076"/>
        <end position="1097"/>
    </location>
</feature>
<feature type="compositionally biased region" description="Basic and acidic residues" evidence="1">
    <location>
        <begin position="330"/>
        <end position="346"/>
    </location>
</feature>
<feature type="compositionally biased region" description="Low complexity" evidence="1">
    <location>
        <begin position="433"/>
        <end position="443"/>
    </location>
</feature>
<feature type="region of interest" description="Disordered" evidence="1">
    <location>
        <begin position="939"/>
        <end position="963"/>
    </location>
</feature>
<feature type="compositionally biased region" description="Low complexity" evidence="1">
    <location>
        <begin position="506"/>
        <end position="516"/>
    </location>
</feature>
<protein>
    <submittedName>
        <fullName evidence="2">Uncharacterized protein</fullName>
    </submittedName>
</protein>
<evidence type="ECO:0000313" key="2">
    <source>
        <dbReference type="EMBL" id="EFX84070.1"/>
    </source>
</evidence>
<dbReference type="InParanoid" id="E9G911"/>